<evidence type="ECO:0000313" key="2">
    <source>
        <dbReference type="EMBL" id="SNR47382.1"/>
    </source>
</evidence>
<reference evidence="2 3" key="1">
    <citation type="submission" date="2017-06" db="EMBL/GenBank/DDBJ databases">
        <authorList>
            <person name="Kim H.J."/>
            <person name="Triplett B.A."/>
        </authorList>
    </citation>
    <scope>NUCLEOTIDE SEQUENCE [LARGE SCALE GENOMIC DNA]</scope>
    <source>
        <strain evidence="2 3">DSM 8800</strain>
    </source>
</reference>
<dbReference type="PANTHER" id="PTHR20275:SF43">
    <property type="entry name" value="BIFUNCTIONAL NADP PHOSPHATASE_NAD KINASE"/>
    <property type="match status" value="1"/>
</dbReference>
<dbReference type="Pfam" id="PF20143">
    <property type="entry name" value="NAD_kinase_C"/>
    <property type="match status" value="1"/>
</dbReference>
<dbReference type="AlphaFoldDB" id="A0A238WLG3"/>
<evidence type="ECO:0000256" key="1">
    <source>
        <dbReference type="SAM" id="MobiDB-lite"/>
    </source>
</evidence>
<proteinExistence type="predicted"/>
<protein>
    <submittedName>
        <fullName evidence="2">NAD+ kinase</fullName>
    </submittedName>
</protein>
<dbReference type="PANTHER" id="PTHR20275">
    <property type="entry name" value="NAD KINASE"/>
    <property type="match status" value="1"/>
</dbReference>
<dbReference type="GO" id="GO:0006741">
    <property type="term" value="P:NADP+ biosynthetic process"/>
    <property type="evidence" value="ECO:0007669"/>
    <property type="project" value="TreeGrafter"/>
</dbReference>
<sequence>MTQSVDRVAIVEDGDGLQCEGGREEAPRPVTTTKPDEAVDAAADEHDTGETPTDEHDTGETPTDELGTAVEDAGARLVSPDRAEAILAVGERGVAAAAIRASETDTPMLPIGVGRLGAARSDASEAISALVTGDWQRTEHALLTVSAGSQGRLRARSALSVSLMTVETARISEYAVAFRSGRRETFRGDGVVVATPLGSDGYARTAGAPALEPGTGLTVTPVAPFRIQRRGWVVPGDATLSVEREGEPVAVAVDGIVRGEVRPQEPVRIRAGGTFDLVSVSQDGADDAPDWKNSNDSSTE</sequence>
<gene>
    <name evidence="2" type="ORF">SAMN06264855_108127</name>
</gene>
<feature type="region of interest" description="Disordered" evidence="1">
    <location>
        <begin position="279"/>
        <end position="300"/>
    </location>
</feature>
<dbReference type="GO" id="GO:0019674">
    <property type="term" value="P:NAD+ metabolic process"/>
    <property type="evidence" value="ECO:0007669"/>
    <property type="project" value="InterPro"/>
</dbReference>
<dbReference type="InterPro" id="IPR017437">
    <property type="entry name" value="ATP-NAD_kinase_PpnK-typ_C"/>
</dbReference>
<name>A0A238WLG3_HALVU</name>
<feature type="region of interest" description="Disordered" evidence="1">
    <location>
        <begin position="1"/>
        <end position="66"/>
    </location>
</feature>
<keyword evidence="2" id="KW-0418">Kinase</keyword>
<dbReference type="InterPro" id="IPR017438">
    <property type="entry name" value="ATP-NAD_kinase_N"/>
</dbReference>
<accession>A0A238WLG3</accession>
<feature type="compositionally biased region" description="Basic and acidic residues" evidence="1">
    <location>
        <begin position="43"/>
        <end position="59"/>
    </location>
</feature>
<dbReference type="InterPro" id="IPR016064">
    <property type="entry name" value="NAD/diacylglycerol_kinase_sf"/>
</dbReference>
<dbReference type="Proteomes" id="UP000198397">
    <property type="component" value="Unassembled WGS sequence"/>
</dbReference>
<dbReference type="EMBL" id="FZNQ01000008">
    <property type="protein sequence ID" value="SNR47382.1"/>
    <property type="molecule type" value="Genomic_DNA"/>
</dbReference>
<dbReference type="SUPFAM" id="SSF111331">
    <property type="entry name" value="NAD kinase/diacylglycerol kinase-like"/>
    <property type="match status" value="1"/>
</dbReference>
<dbReference type="GO" id="GO:0003951">
    <property type="term" value="F:NAD+ kinase activity"/>
    <property type="evidence" value="ECO:0007669"/>
    <property type="project" value="InterPro"/>
</dbReference>
<keyword evidence="3" id="KW-1185">Reference proteome</keyword>
<dbReference type="Gene3D" id="2.60.200.30">
    <property type="entry name" value="Probable inorganic polyphosphate/atp-NAD kinase, domain 2"/>
    <property type="match status" value="1"/>
</dbReference>
<keyword evidence="2" id="KW-0808">Transferase</keyword>
<organism evidence="2 3">
    <name type="scientific">Halorubrum vacuolatum</name>
    <name type="common">Natronobacterium vacuolatum</name>
    <dbReference type="NCBI Taxonomy" id="63740"/>
    <lineage>
        <taxon>Archaea</taxon>
        <taxon>Methanobacteriati</taxon>
        <taxon>Methanobacteriota</taxon>
        <taxon>Stenosarchaea group</taxon>
        <taxon>Halobacteria</taxon>
        <taxon>Halobacteriales</taxon>
        <taxon>Haloferacaceae</taxon>
        <taxon>Halorubrum</taxon>
    </lineage>
</organism>
<dbReference type="RefSeq" id="WP_089384800.1">
    <property type="nucleotide sequence ID" value="NZ_FZNQ01000008.1"/>
</dbReference>
<dbReference type="Gene3D" id="3.40.50.10330">
    <property type="entry name" value="Probable inorganic polyphosphate/atp-NAD kinase, domain 1"/>
    <property type="match status" value="1"/>
</dbReference>
<dbReference type="OrthoDB" id="170401at2157"/>
<evidence type="ECO:0000313" key="3">
    <source>
        <dbReference type="Proteomes" id="UP000198397"/>
    </source>
</evidence>